<dbReference type="InterPro" id="IPR020843">
    <property type="entry name" value="ER"/>
</dbReference>
<comment type="catalytic activity">
    <reaction evidence="10">
        <text>a primary alcohol + NAD(+) = an aldehyde + NADH + H(+)</text>
        <dbReference type="Rhea" id="RHEA:10736"/>
        <dbReference type="ChEBI" id="CHEBI:15378"/>
        <dbReference type="ChEBI" id="CHEBI:15734"/>
        <dbReference type="ChEBI" id="CHEBI:17478"/>
        <dbReference type="ChEBI" id="CHEBI:57540"/>
        <dbReference type="ChEBI" id="CHEBI:57945"/>
        <dbReference type="EC" id="1.1.1.1"/>
    </reaction>
</comment>
<dbReference type="PANTHER" id="PTHR43880">
    <property type="entry name" value="ALCOHOL DEHYDROGENASE"/>
    <property type="match status" value="1"/>
</dbReference>
<keyword evidence="8" id="KW-0560">Oxidoreductase</keyword>
<protein>
    <recommendedName>
        <fullName evidence="13">Alcohol dehydrogenase 6</fullName>
        <ecNumber evidence="3">1.1.1.1</ecNumber>
    </recommendedName>
</protein>
<evidence type="ECO:0000256" key="3">
    <source>
        <dbReference type="ARBA" id="ARBA00013190"/>
    </source>
</evidence>
<dbReference type="SUPFAM" id="SSF51735">
    <property type="entry name" value="NAD(P)-binding Rossmann-fold domains"/>
    <property type="match status" value="1"/>
</dbReference>
<organism evidence="16 17">
    <name type="scientific">Pleurodeles waltl</name>
    <name type="common">Iberian ribbed newt</name>
    <dbReference type="NCBI Taxonomy" id="8319"/>
    <lineage>
        <taxon>Eukaryota</taxon>
        <taxon>Metazoa</taxon>
        <taxon>Chordata</taxon>
        <taxon>Craniata</taxon>
        <taxon>Vertebrata</taxon>
        <taxon>Euteleostomi</taxon>
        <taxon>Amphibia</taxon>
        <taxon>Batrachia</taxon>
        <taxon>Caudata</taxon>
        <taxon>Salamandroidea</taxon>
        <taxon>Salamandridae</taxon>
        <taxon>Pleurodelinae</taxon>
        <taxon>Pleurodeles</taxon>
    </lineage>
</organism>
<comment type="caution">
    <text evidence="16">The sequence shown here is derived from an EMBL/GenBank/DDBJ whole genome shotgun (WGS) entry which is preliminary data.</text>
</comment>
<keyword evidence="7" id="KW-0007">Acetylation</keyword>
<evidence type="ECO:0000256" key="6">
    <source>
        <dbReference type="ARBA" id="ARBA00022833"/>
    </source>
</evidence>
<evidence type="ECO:0000313" key="16">
    <source>
        <dbReference type="EMBL" id="KAJ1206354.1"/>
    </source>
</evidence>
<gene>
    <name evidence="16" type="ORF">NDU88_001761</name>
</gene>
<evidence type="ECO:0000256" key="2">
    <source>
        <dbReference type="ARBA" id="ARBA00004496"/>
    </source>
</evidence>
<dbReference type="Gene3D" id="3.40.50.720">
    <property type="entry name" value="NAD(P)-binding Rossmann-like Domain"/>
    <property type="match status" value="1"/>
</dbReference>
<dbReference type="FunFam" id="3.90.180.10:FF:000007">
    <property type="entry name" value="Alcohol dehydrogenase 6"/>
    <property type="match status" value="1"/>
</dbReference>
<keyword evidence="4" id="KW-0963">Cytoplasm</keyword>
<comment type="subcellular location">
    <subcellularLocation>
        <location evidence="2">Cytoplasm</location>
    </subcellularLocation>
</comment>
<feature type="domain" description="Enoyl reductase (ER)" evidence="15">
    <location>
        <begin position="17"/>
        <end position="374"/>
    </location>
</feature>
<evidence type="ECO:0000256" key="9">
    <source>
        <dbReference type="ARBA" id="ARBA00023027"/>
    </source>
</evidence>
<evidence type="ECO:0000256" key="1">
    <source>
        <dbReference type="ARBA" id="ARBA00001947"/>
    </source>
</evidence>
<evidence type="ECO:0000256" key="11">
    <source>
        <dbReference type="ARBA" id="ARBA00055159"/>
    </source>
</evidence>
<dbReference type="PANTHER" id="PTHR43880:SF1">
    <property type="entry name" value="ALCOHOL DEHYDROGENASE 1A"/>
    <property type="match status" value="1"/>
</dbReference>
<evidence type="ECO:0000256" key="4">
    <source>
        <dbReference type="ARBA" id="ARBA00022490"/>
    </source>
</evidence>
<keyword evidence="17" id="KW-1185">Reference proteome</keyword>
<dbReference type="EMBL" id="JANPWB010000002">
    <property type="protein sequence ID" value="KAJ1206354.1"/>
    <property type="molecule type" value="Genomic_DNA"/>
</dbReference>
<dbReference type="Gene3D" id="3.90.180.10">
    <property type="entry name" value="Medium-chain alcohol dehydrogenases, catalytic domain"/>
    <property type="match status" value="1"/>
</dbReference>
<dbReference type="GO" id="GO:0042573">
    <property type="term" value="P:retinoic acid metabolic process"/>
    <property type="evidence" value="ECO:0007669"/>
    <property type="project" value="TreeGrafter"/>
</dbReference>
<evidence type="ECO:0000313" key="17">
    <source>
        <dbReference type="Proteomes" id="UP001066276"/>
    </source>
</evidence>
<name>A0AAV7VZV3_PLEWA</name>
<comment type="similarity">
    <text evidence="12">Belongs to the zinc-containing alcohol dehydrogenase family. Class-V subfamily.</text>
</comment>
<dbReference type="EC" id="1.1.1.1" evidence="3"/>
<dbReference type="GO" id="GO:0004745">
    <property type="term" value="F:all-trans-retinol dehydrogenase (NAD+) activity"/>
    <property type="evidence" value="ECO:0007669"/>
    <property type="project" value="TreeGrafter"/>
</dbReference>
<keyword evidence="9" id="KW-0520">NAD</keyword>
<accession>A0AAV7VZV3</accession>
<reference evidence="16" key="1">
    <citation type="journal article" date="2022" name="bioRxiv">
        <title>Sequencing and chromosome-scale assembly of the giantPleurodeles waltlgenome.</title>
        <authorList>
            <person name="Brown T."/>
            <person name="Elewa A."/>
            <person name="Iarovenko S."/>
            <person name="Subramanian E."/>
            <person name="Araus A.J."/>
            <person name="Petzold A."/>
            <person name="Susuki M."/>
            <person name="Suzuki K.-i.T."/>
            <person name="Hayashi T."/>
            <person name="Toyoda A."/>
            <person name="Oliveira C."/>
            <person name="Osipova E."/>
            <person name="Leigh N.D."/>
            <person name="Simon A."/>
            <person name="Yun M.H."/>
        </authorList>
    </citation>
    <scope>NUCLEOTIDE SEQUENCE</scope>
    <source>
        <strain evidence="16">20211129_DDA</strain>
        <tissue evidence="16">Liver</tissue>
    </source>
</reference>
<dbReference type="SUPFAM" id="SSF50129">
    <property type="entry name" value="GroES-like"/>
    <property type="match status" value="2"/>
</dbReference>
<dbReference type="Pfam" id="PF08240">
    <property type="entry name" value="ADH_N"/>
    <property type="match status" value="1"/>
</dbReference>
<keyword evidence="6 14" id="KW-0862">Zinc</keyword>
<dbReference type="InterPro" id="IPR036291">
    <property type="entry name" value="NAD(P)-bd_dom_sf"/>
</dbReference>
<dbReference type="InterPro" id="IPR011032">
    <property type="entry name" value="GroES-like_sf"/>
</dbReference>
<dbReference type="GO" id="GO:0008270">
    <property type="term" value="F:zinc ion binding"/>
    <property type="evidence" value="ECO:0007669"/>
    <property type="project" value="InterPro"/>
</dbReference>
<dbReference type="GO" id="GO:0005829">
    <property type="term" value="C:cytosol"/>
    <property type="evidence" value="ECO:0007669"/>
    <property type="project" value="TreeGrafter"/>
</dbReference>
<evidence type="ECO:0000259" key="15">
    <source>
        <dbReference type="SMART" id="SM00829"/>
    </source>
</evidence>
<proteinExistence type="inferred from homology"/>
<evidence type="ECO:0000256" key="12">
    <source>
        <dbReference type="ARBA" id="ARBA00061014"/>
    </source>
</evidence>
<dbReference type="Pfam" id="PF00107">
    <property type="entry name" value="ADH_zinc_N"/>
    <property type="match status" value="1"/>
</dbReference>
<dbReference type="CDD" id="cd08299">
    <property type="entry name" value="alcohol_DH_class_I_II_IV"/>
    <property type="match status" value="1"/>
</dbReference>
<dbReference type="PROSITE" id="PS00059">
    <property type="entry name" value="ADH_ZINC"/>
    <property type="match status" value="1"/>
</dbReference>
<evidence type="ECO:0000256" key="14">
    <source>
        <dbReference type="RuleBase" id="RU361277"/>
    </source>
</evidence>
<dbReference type="InterPro" id="IPR002328">
    <property type="entry name" value="ADH_Zn_CS"/>
</dbReference>
<sequence length="376" mass="39975">MATAGKVITCKGAVSWEPNKPLSMEEVEVAPPKAKEVRIKIIASGICHSDLLINEGRFKAVTYPVILGHEGAGIVESVGEGVESVKPGDKVIPLCIPQCGSCRCCKSPDSNFCIQNDLGRFSGLLSDNTSRFTCKGKMIHNFLSTSTFIEYTVVEEWAVAKIDDAAPLNRACLIGCAFATGYGSAINIAKVKPGSCCVIFGLGGIGLSVVIGCKSAGAARIIGIDINPNKFAKAKELGATEFYNPKDFAKPIQEVIAEKTDGGADYSFECVGNTDVMNIALQSCHYGFGVCVVIGAVSSEAMLSFNQMSLLSGRTVKGAFLGGFKTKDSFPKLVSDYMAEKFNLDGLVSHTLPFEKVNDGFDLLISGKSIRTILTF</sequence>
<dbReference type="Proteomes" id="UP001066276">
    <property type="component" value="Chromosome 1_2"/>
</dbReference>
<evidence type="ECO:0000256" key="5">
    <source>
        <dbReference type="ARBA" id="ARBA00022723"/>
    </source>
</evidence>
<dbReference type="GO" id="GO:0042572">
    <property type="term" value="P:retinol metabolic process"/>
    <property type="evidence" value="ECO:0007669"/>
    <property type="project" value="TreeGrafter"/>
</dbReference>
<evidence type="ECO:0000256" key="8">
    <source>
        <dbReference type="ARBA" id="ARBA00023002"/>
    </source>
</evidence>
<dbReference type="SMART" id="SM00829">
    <property type="entry name" value="PKS_ER"/>
    <property type="match status" value="1"/>
</dbReference>
<dbReference type="AlphaFoldDB" id="A0AAV7VZV3"/>
<comment type="cofactor">
    <cofactor evidence="1 14">
        <name>Zn(2+)</name>
        <dbReference type="ChEBI" id="CHEBI:29105"/>
    </cofactor>
</comment>
<dbReference type="InterPro" id="IPR013149">
    <property type="entry name" value="ADH-like_C"/>
</dbReference>
<evidence type="ECO:0000256" key="7">
    <source>
        <dbReference type="ARBA" id="ARBA00022990"/>
    </source>
</evidence>
<comment type="function">
    <text evidence="11">Alcohol dehydrogenase. Catalyzes the NAD-dependent oxidation of primary alcohols to the corresponding aldehydes. Oxidizes secondary alcohols to the corresponding ketones.</text>
</comment>
<dbReference type="FunFam" id="3.40.50.720:FF:000003">
    <property type="entry name" value="S-(hydroxymethyl)glutathione dehydrogenase"/>
    <property type="match status" value="1"/>
</dbReference>
<keyword evidence="5 14" id="KW-0479">Metal-binding</keyword>
<evidence type="ECO:0000256" key="10">
    <source>
        <dbReference type="ARBA" id="ARBA00049243"/>
    </source>
</evidence>
<evidence type="ECO:0000256" key="13">
    <source>
        <dbReference type="ARBA" id="ARBA00074845"/>
    </source>
</evidence>
<dbReference type="InterPro" id="IPR013154">
    <property type="entry name" value="ADH-like_N"/>
</dbReference>